<dbReference type="eggNOG" id="COG1914">
    <property type="taxonomic scope" value="Bacteria"/>
</dbReference>
<dbReference type="AlphaFoldDB" id="F0SUV0"/>
<keyword evidence="5 6" id="KW-0472">Membrane</keyword>
<reference evidence="8" key="2">
    <citation type="submission" date="2011-02" db="EMBL/GenBank/DDBJ databases">
        <title>The complete genome of Syntrophobotulus glycolicus DSM 8271.</title>
        <authorList>
            <person name="Lucas S."/>
            <person name="Copeland A."/>
            <person name="Lapidus A."/>
            <person name="Bruce D."/>
            <person name="Goodwin L."/>
            <person name="Pitluck S."/>
            <person name="Kyrpides N."/>
            <person name="Mavromatis K."/>
            <person name="Pagani I."/>
            <person name="Ivanova N."/>
            <person name="Mikhailova N."/>
            <person name="Chertkov O."/>
            <person name="Held B."/>
            <person name="Detter J.C."/>
            <person name="Tapia R."/>
            <person name="Han C."/>
            <person name="Land M."/>
            <person name="Hauser L."/>
            <person name="Markowitz V."/>
            <person name="Cheng J.-F."/>
            <person name="Hugenholtz P."/>
            <person name="Woyke T."/>
            <person name="Wu D."/>
            <person name="Spring S."/>
            <person name="Schroeder M."/>
            <person name="Brambilla E."/>
            <person name="Klenk H.-P."/>
            <person name="Eisen J.A."/>
        </authorList>
    </citation>
    <scope>NUCLEOTIDE SEQUENCE [LARGE SCALE GENOMIC DNA]</scope>
    <source>
        <strain evidence="8">DSM 8271 / FlGlyR</strain>
    </source>
</reference>
<feature type="transmembrane region" description="Helical" evidence="6">
    <location>
        <begin position="191"/>
        <end position="211"/>
    </location>
</feature>
<dbReference type="NCBIfam" id="NF037982">
    <property type="entry name" value="Nramp_1"/>
    <property type="match status" value="1"/>
</dbReference>
<feature type="transmembrane region" description="Helical" evidence="6">
    <location>
        <begin position="152"/>
        <end position="171"/>
    </location>
</feature>
<sequence>MFKMRKMNMIRNISIFLAILGPGIITGSVDNDAGGITTYSVAGAMYGYDLLWTLIPAFIALIVVQEMNARMGIVTGKGLADLIRESAGVKITFFILLGLLIADIGNTTTEFAGIAGSMQVFHVSKYIAVPLAAVAVWLMVVKGTYRITEKIFLIFSVFLFSYVISALMGKPDWGTIGTAILHPRIDYSPNYLFMVIGLIGTTIAPWMQFYMQSAVIEKGLKIEDYKFTLIDIIIGSIATIVVAFFIVVSCASTLYSHGIVIEEAKDAAMALEPFAGALASQVFALGLFVASVFSATILPLAASFYICEAFGFEAGIDKKFSEAKEFYTLFTSILVISVAIILIPDAPLISITLWSQVLNGIFLPVVLICMMLIVNNKELMGKYVNKPLNNLIGFSTVAVLIILTLALLVGRFF</sequence>
<keyword evidence="3 6" id="KW-0812">Transmembrane</keyword>
<dbReference type="PANTHER" id="PTHR11706:SF33">
    <property type="entry name" value="NATURAL RESISTANCE-ASSOCIATED MACROPHAGE PROTEIN 2"/>
    <property type="match status" value="1"/>
</dbReference>
<evidence type="ECO:0000313" key="7">
    <source>
        <dbReference type="EMBL" id="ADY56666.1"/>
    </source>
</evidence>
<accession>F0SUV0</accession>
<evidence type="ECO:0000313" key="8">
    <source>
        <dbReference type="Proteomes" id="UP000007488"/>
    </source>
</evidence>
<dbReference type="HOGENOM" id="CLU_020088_6_1_9"/>
<dbReference type="GO" id="GO:0034755">
    <property type="term" value="P:iron ion transmembrane transport"/>
    <property type="evidence" value="ECO:0007669"/>
    <property type="project" value="TreeGrafter"/>
</dbReference>
<evidence type="ECO:0000256" key="3">
    <source>
        <dbReference type="ARBA" id="ARBA00022692"/>
    </source>
</evidence>
<dbReference type="GO" id="GO:0005384">
    <property type="term" value="F:manganese ion transmembrane transporter activity"/>
    <property type="evidence" value="ECO:0007669"/>
    <property type="project" value="TreeGrafter"/>
</dbReference>
<keyword evidence="2" id="KW-0813">Transport</keyword>
<feature type="transmembrane region" description="Helical" evidence="6">
    <location>
        <begin position="326"/>
        <end position="344"/>
    </location>
</feature>
<dbReference type="Pfam" id="PF01566">
    <property type="entry name" value="Nramp"/>
    <property type="match status" value="1"/>
</dbReference>
<feature type="transmembrane region" description="Helical" evidence="6">
    <location>
        <begin position="275"/>
        <end position="306"/>
    </location>
</feature>
<dbReference type="KEGG" id="sgy:Sgly_2379"/>
<dbReference type="GO" id="GO:0015086">
    <property type="term" value="F:cadmium ion transmembrane transporter activity"/>
    <property type="evidence" value="ECO:0007669"/>
    <property type="project" value="TreeGrafter"/>
</dbReference>
<keyword evidence="4 6" id="KW-1133">Transmembrane helix</keyword>
<comment type="subcellular location">
    <subcellularLocation>
        <location evidence="1">Membrane</location>
        <topology evidence="1">Multi-pass membrane protein</topology>
    </subcellularLocation>
</comment>
<feature type="transmembrane region" description="Helical" evidence="6">
    <location>
        <begin position="388"/>
        <end position="409"/>
    </location>
</feature>
<keyword evidence="8" id="KW-1185">Reference proteome</keyword>
<name>F0SUV0_SYNGF</name>
<proteinExistence type="predicted"/>
<feature type="transmembrane region" description="Helical" evidence="6">
    <location>
        <begin position="87"/>
        <end position="106"/>
    </location>
</feature>
<reference evidence="7 8" key="1">
    <citation type="journal article" date="2011" name="Stand. Genomic Sci.">
        <title>Complete genome sequence of Syntrophobotulus glycolicus type strain (FlGlyR).</title>
        <authorList>
            <person name="Han C."/>
            <person name="Mwirichia R."/>
            <person name="Chertkov O."/>
            <person name="Held B."/>
            <person name="Lapidus A."/>
            <person name="Nolan M."/>
            <person name="Lucas S."/>
            <person name="Hammon N."/>
            <person name="Deshpande S."/>
            <person name="Cheng J.F."/>
            <person name="Tapia R."/>
            <person name="Goodwin L."/>
            <person name="Pitluck S."/>
            <person name="Huntemann M."/>
            <person name="Liolios K."/>
            <person name="Ivanova N."/>
            <person name="Pagani I."/>
            <person name="Mavromatis K."/>
            <person name="Ovchinikova G."/>
            <person name="Pati A."/>
            <person name="Chen A."/>
            <person name="Palaniappan K."/>
            <person name="Land M."/>
            <person name="Hauser L."/>
            <person name="Brambilla E.M."/>
            <person name="Rohde M."/>
            <person name="Spring S."/>
            <person name="Sikorski J."/>
            <person name="Goker M."/>
            <person name="Woyke T."/>
            <person name="Bristow J."/>
            <person name="Eisen J.A."/>
            <person name="Markowitz V."/>
            <person name="Hugenholtz P."/>
            <person name="Kyrpides N.C."/>
            <person name="Klenk H.P."/>
            <person name="Detter J.C."/>
        </authorList>
    </citation>
    <scope>NUCLEOTIDE SEQUENCE [LARGE SCALE GENOMIC DNA]</scope>
    <source>
        <strain evidence="8">DSM 8271 / FlGlyR</strain>
    </source>
</reference>
<feature type="transmembrane region" description="Helical" evidence="6">
    <location>
        <begin position="356"/>
        <end position="376"/>
    </location>
</feature>
<dbReference type="PANTHER" id="PTHR11706">
    <property type="entry name" value="SOLUTE CARRIER PROTEIN FAMILY 11 MEMBER"/>
    <property type="match status" value="1"/>
</dbReference>
<evidence type="ECO:0000256" key="5">
    <source>
        <dbReference type="ARBA" id="ARBA00023136"/>
    </source>
</evidence>
<protein>
    <submittedName>
        <fullName evidence="7">Natural resistance-associated macrophage protein</fullName>
    </submittedName>
</protein>
<gene>
    <name evidence="7" type="ordered locus">Sgly_2379</name>
</gene>
<organism evidence="7 8">
    <name type="scientific">Syntrophobotulus glycolicus (strain DSM 8271 / FlGlyR)</name>
    <dbReference type="NCBI Taxonomy" id="645991"/>
    <lineage>
        <taxon>Bacteria</taxon>
        <taxon>Bacillati</taxon>
        <taxon>Bacillota</taxon>
        <taxon>Clostridia</taxon>
        <taxon>Eubacteriales</taxon>
        <taxon>Desulfitobacteriaceae</taxon>
        <taxon>Syntrophobotulus</taxon>
    </lineage>
</organism>
<feature type="transmembrane region" description="Helical" evidence="6">
    <location>
        <begin position="50"/>
        <end position="67"/>
    </location>
</feature>
<evidence type="ECO:0000256" key="4">
    <source>
        <dbReference type="ARBA" id="ARBA00022989"/>
    </source>
</evidence>
<dbReference type="GO" id="GO:0005886">
    <property type="term" value="C:plasma membrane"/>
    <property type="evidence" value="ECO:0007669"/>
    <property type="project" value="TreeGrafter"/>
</dbReference>
<feature type="transmembrane region" description="Helical" evidence="6">
    <location>
        <begin position="126"/>
        <end position="145"/>
    </location>
</feature>
<dbReference type="InterPro" id="IPR001046">
    <property type="entry name" value="NRAMP_fam"/>
</dbReference>
<dbReference type="EMBL" id="CP002547">
    <property type="protein sequence ID" value="ADY56666.1"/>
    <property type="molecule type" value="Genomic_DNA"/>
</dbReference>
<evidence type="ECO:0000256" key="2">
    <source>
        <dbReference type="ARBA" id="ARBA00022448"/>
    </source>
</evidence>
<feature type="transmembrane region" description="Helical" evidence="6">
    <location>
        <begin position="232"/>
        <end position="255"/>
    </location>
</feature>
<dbReference type="RefSeq" id="WP_013625531.1">
    <property type="nucleotide sequence ID" value="NC_015172.1"/>
</dbReference>
<evidence type="ECO:0000256" key="6">
    <source>
        <dbReference type="SAM" id="Phobius"/>
    </source>
</evidence>
<dbReference type="STRING" id="645991.Sgly_2379"/>
<dbReference type="Proteomes" id="UP000007488">
    <property type="component" value="Chromosome"/>
</dbReference>
<evidence type="ECO:0000256" key="1">
    <source>
        <dbReference type="ARBA" id="ARBA00004141"/>
    </source>
</evidence>